<dbReference type="InterPro" id="IPR036250">
    <property type="entry name" value="AcylCo_DH-like_C"/>
</dbReference>
<dbReference type="AlphaFoldDB" id="A0AAX1JCY7"/>
<protein>
    <submittedName>
        <fullName evidence="9 10">Acyl-CoA dehydrogenase</fullName>
    </submittedName>
</protein>
<evidence type="ECO:0000256" key="3">
    <source>
        <dbReference type="ARBA" id="ARBA00022630"/>
    </source>
</evidence>
<dbReference type="PANTHER" id="PTHR43292:SF4">
    <property type="entry name" value="ACYL-COA DEHYDROGENASE FADE34"/>
    <property type="match status" value="1"/>
</dbReference>
<dbReference type="InterPro" id="IPR006091">
    <property type="entry name" value="Acyl-CoA_Oxase/DH_mid-dom"/>
</dbReference>
<dbReference type="EMBL" id="CP065047">
    <property type="protein sequence ID" value="QPI39425.1"/>
    <property type="molecule type" value="Genomic_DNA"/>
</dbReference>
<dbReference type="Pfam" id="PF00441">
    <property type="entry name" value="Acyl-CoA_dh_1"/>
    <property type="match status" value="2"/>
</dbReference>
<comment type="similarity">
    <text evidence="2">Belongs to the acyl-CoA dehydrogenase family.</text>
</comment>
<dbReference type="KEGG" id="mku:I2456_08190"/>
<dbReference type="PANTHER" id="PTHR43292">
    <property type="entry name" value="ACYL-COA DEHYDROGENASE"/>
    <property type="match status" value="1"/>
</dbReference>
<dbReference type="SUPFAM" id="SSF47203">
    <property type="entry name" value="Acyl-CoA dehydrogenase C-terminal domain-like"/>
    <property type="match status" value="2"/>
</dbReference>
<feature type="domain" description="Acyl-CoA dehydrogenase/oxidase N-terminal" evidence="8">
    <location>
        <begin position="6"/>
        <end position="116"/>
    </location>
</feature>
<dbReference type="EMBL" id="BLKU01000003">
    <property type="protein sequence ID" value="GFG64012.1"/>
    <property type="molecule type" value="Genomic_DNA"/>
</dbReference>
<evidence type="ECO:0000313" key="11">
    <source>
        <dbReference type="Proteomes" id="UP000465306"/>
    </source>
</evidence>
<dbReference type="InterPro" id="IPR009100">
    <property type="entry name" value="AcylCoA_DH/oxidase_NM_dom_sf"/>
</dbReference>
<keyword evidence="11" id="KW-1185">Reference proteome</keyword>
<evidence type="ECO:0000256" key="2">
    <source>
        <dbReference type="ARBA" id="ARBA00009347"/>
    </source>
</evidence>
<evidence type="ECO:0000256" key="1">
    <source>
        <dbReference type="ARBA" id="ARBA00001974"/>
    </source>
</evidence>
<dbReference type="GO" id="GO:0050660">
    <property type="term" value="F:flavin adenine dinucleotide binding"/>
    <property type="evidence" value="ECO:0007669"/>
    <property type="project" value="InterPro"/>
</dbReference>
<reference evidence="10" key="3">
    <citation type="submission" date="2020-11" db="EMBL/GenBank/DDBJ databases">
        <title>Intraspecies plasmid and genomic variation of Mycobacterium kubicae revealed by the complete genome sequences of two clinical isolates.</title>
        <authorList>
            <person name="Hendrix J.R."/>
            <person name="Epperson L.E."/>
            <person name="Honda J.R."/>
            <person name="Strong M."/>
        </authorList>
    </citation>
    <scope>NUCLEOTIDE SEQUENCE</scope>
    <source>
        <strain evidence="10">JCM 13573</strain>
    </source>
</reference>
<dbReference type="InterPro" id="IPR037069">
    <property type="entry name" value="AcylCoA_DH/ox_N_sf"/>
</dbReference>
<dbReference type="Proteomes" id="UP000465306">
    <property type="component" value="Unassembled WGS sequence"/>
</dbReference>
<dbReference type="RefSeq" id="WP_085073471.1">
    <property type="nucleotide sequence ID" value="NZ_BLKU01000003.1"/>
</dbReference>
<evidence type="ECO:0000313" key="12">
    <source>
        <dbReference type="Proteomes" id="UP000663583"/>
    </source>
</evidence>
<accession>A0AAX1JCY7</accession>
<reference evidence="9 11" key="1">
    <citation type="journal article" date="2019" name="Emerg. Microbes Infect.">
        <title>Comprehensive subspecies identification of 175 nontuberculous mycobacteria species based on 7547 genomic profiles.</title>
        <authorList>
            <person name="Matsumoto Y."/>
            <person name="Kinjo T."/>
            <person name="Motooka D."/>
            <person name="Nabeya D."/>
            <person name="Jung N."/>
            <person name="Uechi K."/>
            <person name="Horii T."/>
            <person name="Iida T."/>
            <person name="Fujita J."/>
            <person name="Nakamura S."/>
        </authorList>
    </citation>
    <scope>NUCLEOTIDE SEQUENCE [LARGE SCALE GENOMIC DNA]</scope>
    <source>
        <strain evidence="9 11">JCM 13573</strain>
    </source>
</reference>
<dbReference type="InterPro" id="IPR052161">
    <property type="entry name" value="Mycobact_Acyl-CoA_DH"/>
</dbReference>
<reference evidence="9" key="2">
    <citation type="submission" date="2020-02" db="EMBL/GenBank/DDBJ databases">
        <authorList>
            <person name="Matsumoto Y."/>
            <person name="Kinjo T."/>
            <person name="Motooka D."/>
            <person name="Nabeya D."/>
            <person name="Jung N."/>
            <person name="Uechi K."/>
            <person name="Horii T."/>
            <person name="Iida T."/>
            <person name="Fujita J."/>
            <person name="Nakamura S."/>
        </authorList>
    </citation>
    <scope>NUCLEOTIDE SEQUENCE</scope>
    <source>
        <strain evidence="9">JCM 13573</strain>
    </source>
</reference>
<dbReference type="GO" id="GO:0005886">
    <property type="term" value="C:plasma membrane"/>
    <property type="evidence" value="ECO:0007669"/>
    <property type="project" value="TreeGrafter"/>
</dbReference>
<dbReference type="GO" id="GO:0016627">
    <property type="term" value="F:oxidoreductase activity, acting on the CH-CH group of donors"/>
    <property type="evidence" value="ECO:0007669"/>
    <property type="project" value="InterPro"/>
</dbReference>
<comment type="cofactor">
    <cofactor evidence="1">
        <name>FAD</name>
        <dbReference type="ChEBI" id="CHEBI:57692"/>
    </cofactor>
</comment>
<feature type="domain" description="Acyl-CoA oxidase/dehydrogenase middle" evidence="7">
    <location>
        <begin position="461"/>
        <end position="555"/>
    </location>
</feature>
<keyword evidence="3" id="KW-0285">Flavoprotein</keyword>
<gene>
    <name evidence="9" type="primary">fadE22</name>
    <name evidence="10" type="ORF">I2456_08190</name>
    <name evidence="9" type="ORF">MKUB_15020</name>
</gene>
<dbReference type="Proteomes" id="UP000663583">
    <property type="component" value="Chromosome"/>
</dbReference>
<proteinExistence type="inferred from homology"/>
<evidence type="ECO:0000313" key="9">
    <source>
        <dbReference type="EMBL" id="GFG64012.1"/>
    </source>
</evidence>
<evidence type="ECO:0000259" key="6">
    <source>
        <dbReference type="Pfam" id="PF00441"/>
    </source>
</evidence>
<dbReference type="InterPro" id="IPR013786">
    <property type="entry name" value="AcylCoA_DH/ox_N"/>
</dbReference>
<evidence type="ECO:0000256" key="4">
    <source>
        <dbReference type="ARBA" id="ARBA00022827"/>
    </source>
</evidence>
<organism evidence="10 12">
    <name type="scientific">Mycobacterium kubicae</name>
    <dbReference type="NCBI Taxonomy" id="120959"/>
    <lineage>
        <taxon>Bacteria</taxon>
        <taxon>Bacillati</taxon>
        <taxon>Actinomycetota</taxon>
        <taxon>Actinomycetes</taxon>
        <taxon>Mycobacteriales</taxon>
        <taxon>Mycobacteriaceae</taxon>
        <taxon>Mycobacterium</taxon>
        <taxon>Mycobacterium simiae complex</taxon>
    </lineage>
</organism>
<dbReference type="FunFam" id="2.40.110.10:FF:000011">
    <property type="entry name" value="Acyl-CoA dehydrogenase FadE34"/>
    <property type="match status" value="1"/>
</dbReference>
<dbReference type="InterPro" id="IPR009075">
    <property type="entry name" value="AcylCo_DH/oxidase_C"/>
</dbReference>
<dbReference type="Gene3D" id="1.10.540.10">
    <property type="entry name" value="Acyl-CoA dehydrogenase/oxidase, N-terminal domain"/>
    <property type="match status" value="2"/>
</dbReference>
<dbReference type="Gene3D" id="1.20.140.10">
    <property type="entry name" value="Butyryl-CoA Dehydrogenase, subunit A, domain 3"/>
    <property type="match status" value="2"/>
</dbReference>
<feature type="domain" description="Acyl-CoA dehydrogenase/oxidase C-terminal" evidence="6">
    <location>
        <begin position="567"/>
        <end position="712"/>
    </location>
</feature>
<name>A0AAX1JCY7_9MYCO</name>
<keyword evidence="4" id="KW-0274">FAD</keyword>
<dbReference type="InterPro" id="IPR046373">
    <property type="entry name" value="Acyl-CoA_Oxase/DH_mid-dom_sf"/>
</dbReference>
<evidence type="ECO:0000313" key="10">
    <source>
        <dbReference type="EMBL" id="QPI39425.1"/>
    </source>
</evidence>
<evidence type="ECO:0000259" key="7">
    <source>
        <dbReference type="Pfam" id="PF02770"/>
    </source>
</evidence>
<dbReference type="Gene3D" id="2.40.110.10">
    <property type="entry name" value="Butyryl-CoA Dehydrogenase, subunit A, domain 2"/>
    <property type="match status" value="1"/>
</dbReference>
<evidence type="ECO:0000259" key="8">
    <source>
        <dbReference type="Pfam" id="PF02771"/>
    </source>
</evidence>
<sequence length="721" mass="76243">MGIALTDDHRELAEVARGFLTSQKARWAARELLDAAEETRPPFWQNLAELGWLGLHIDEEHGGSGYGLPELVVVVEELGRAVAPGPFVPTVIASAVIAKDGTAEQKTRLLPGLIDGTVTAGIGLAGEVRVADGVADGDAGIVLGAGLAGLLLVAAGDDVLVLERDRAGVTVEVPENFDPTRRSGRVRLQNVSVTADDILSGAHASALARARTLLAAEAVGGAGDCVDAAVSYAKVRQQFGRTIATFQAIKHHCANMLVATESAIAAVWDAARAAAEDEDQFRLIAAVAAVQAFPAYARNAELNIQVHGGIGFTWEHDAHLHLRRALVVAGLFGGDAPAADVVDRTVAGTKRVNSLDLPPEAEELRAQIRSDVGEIAALEGKAQLDKLIETGYVMPHWPKPWGRAADAVEQLVIEEEFRAAGIKRPEYSITGWVILTLIQHGTDWQIERFVENALRQDEIWCQLFSEPEAGSDAASVKTRATRLDGGWKINGQKVWTSGAQFCARGLATVRTDPEAPKHAGITTVIIDMKGPGVEVRPLRQITGGSEFNEVFFNDVFVPDEDVVGAPNSGWTVARATLGNERVTIGGSGGYYEGMASKLVQLVGHRGDALAGSKIRVGAFLANDHSLRLLNLRRAARSVEGAGPGPEGNVTKLKVAEHMIEGAAISAALLGPDIALIDGPGAVVGRMVMGARGMAIAGGTSEVTRNQIAERILGMPRDPLIN</sequence>
<dbReference type="Pfam" id="PF02770">
    <property type="entry name" value="Acyl-CoA_dh_M"/>
    <property type="match status" value="1"/>
</dbReference>
<feature type="domain" description="Acyl-CoA dehydrogenase/oxidase C-terminal" evidence="6">
    <location>
        <begin position="205"/>
        <end position="334"/>
    </location>
</feature>
<dbReference type="Pfam" id="PF02771">
    <property type="entry name" value="Acyl-CoA_dh_N"/>
    <property type="match status" value="1"/>
</dbReference>
<keyword evidence="5" id="KW-0560">Oxidoreductase</keyword>
<evidence type="ECO:0000256" key="5">
    <source>
        <dbReference type="ARBA" id="ARBA00023002"/>
    </source>
</evidence>
<dbReference type="SUPFAM" id="SSF56645">
    <property type="entry name" value="Acyl-CoA dehydrogenase NM domain-like"/>
    <property type="match status" value="2"/>
</dbReference>